<dbReference type="RefSeq" id="WP_184871821.1">
    <property type="nucleotide sequence ID" value="NZ_JACHEF010000001.1"/>
</dbReference>
<keyword evidence="3" id="KW-0808">Transferase</keyword>
<feature type="chain" id="PRO_5032420770" description="AlgX/AlgJ SGNH hydrolase-like domain-containing protein" evidence="7">
    <location>
        <begin position="32"/>
        <end position="502"/>
    </location>
</feature>
<reference evidence="9 10" key="1">
    <citation type="submission" date="2020-08" db="EMBL/GenBank/DDBJ databases">
        <title>Genomic Encyclopedia of Type Strains, Phase IV (KMG-IV): sequencing the most valuable type-strain genomes for metagenomic binning, comparative biology and taxonomic classification.</title>
        <authorList>
            <person name="Goeker M."/>
        </authorList>
    </citation>
    <scope>NUCLEOTIDE SEQUENCE [LARGE SCALE GENOMIC DNA]</scope>
    <source>
        <strain evidence="9 10">DSM 100039</strain>
    </source>
</reference>
<evidence type="ECO:0000256" key="5">
    <source>
        <dbReference type="ARBA" id="ARBA00022764"/>
    </source>
</evidence>
<gene>
    <name evidence="9" type="ORF">HNQ71_001452</name>
</gene>
<keyword evidence="4 7" id="KW-0732">Signal</keyword>
<feature type="domain" description="AlgX/AlgJ SGNH hydrolase-like" evidence="8">
    <location>
        <begin position="92"/>
        <end position="219"/>
    </location>
</feature>
<dbReference type="EMBL" id="JACHEF010000001">
    <property type="protein sequence ID" value="MBB6408808.1"/>
    <property type="molecule type" value="Genomic_DNA"/>
</dbReference>
<comment type="pathway">
    <text evidence="2">Glycan biosynthesis; alginate biosynthesis.</text>
</comment>
<dbReference type="GO" id="GO:0042121">
    <property type="term" value="P:alginic acid biosynthetic process"/>
    <property type="evidence" value="ECO:0007669"/>
    <property type="project" value="UniProtKB-UniPathway"/>
</dbReference>
<evidence type="ECO:0000313" key="9">
    <source>
        <dbReference type="EMBL" id="MBB6408808.1"/>
    </source>
</evidence>
<evidence type="ECO:0000256" key="4">
    <source>
        <dbReference type="ARBA" id="ARBA00022729"/>
    </source>
</evidence>
<dbReference type="InterPro" id="IPR031811">
    <property type="entry name" value="ALGX/ALGJ_SGNH-like"/>
</dbReference>
<accession>A0A841P7J2</accession>
<organism evidence="9 10">
    <name type="scientific">Mesorhizobium sangaii</name>
    <dbReference type="NCBI Taxonomy" id="505389"/>
    <lineage>
        <taxon>Bacteria</taxon>
        <taxon>Pseudomonadati</taxon>
        <taxon>Pseudomonadota</taxon>
        <taxon>Alphaproteobacteria</taxon>
        <taxon>Hyphomicrobiales</taxon>
        <taxon>Phyllobacteriaceae</taxon>
        <taxon>Mesorhizobium</taxon>
    </lineage>
</organism>
<proteinExistence type="predicted"/>
<dbReference type="GO" id="GO:0016740">
    <property type="term" value="F:transferase activity"/>
    <property type="evidence" value="ECO:0007669"/>
    <property type="project" value="UniProtKB-KW"/>
</dbReference>
<evidence type="ECO:0000256" key="7">
    <source>
        <dbReference type="SAM" id="SignalP"/>
    </source>
</evidence>
<keyword evidence="6" id="KW-0016">Alginate biosynthesis</keyword>
<sequence>MKLANLATIAAFAAFLAAPVGSLVTMGPDPAAEGAITLTELTSAKLLTPNDEKYRNDIARRLVSNSPVGMDAIRAKNALDVKVFGFVNTSQVISGLDGWLFYKPGFQNGACMSEHDIGVMLAHVEALRTIAKGSGIDFRMSVSPDKEVVYPEKLGPAAASAAGCKILSSRLWRRIAKTSKSSIIDHFDVMGHDIADDLLYFRTDTHWNELGKLKAVRQLVFELTGRKVDGPILASGQIMHATDMPNRLLRIEHKEAEESYDDYASRTFPDNSDQRIIDTFILHDSFYGVSYDLLKRVFLNPIFVSYGSENIELEVPNALAKSPKHVLVNLVERNMLSRILHGELSWTGVFGKALMDANAKAARGCRMSDVAEDGLKFENLNKQSSGDFTAGVDPQILIRLAEHGRPCVRISFETAVRQNTYVYLPIKDQVNQNGPYFEGFSLMLTDAPGARDFWLVLPEDLAGMTLRVDPIYSTGTLSHLRIQTGALPSFSEQAHQPVAMGR</sequence>
<keyword evidence="5" id="KW-0574">Periplasm</keyword>
<name>A0A841P7J2_9HYPH</name>
<feature type="signal peptide" evidence="7">
    <location>
        <begin position="1"/>
        <end position="31"/>
    </location>
</feature>
<evidence type="ECO:0000259" key="8">
    <source>
        <dbReference type="Pfam" id="PF16822"/>
    </source>
</evidence>
<protein>
    <recommendedName>
        <fullName evidence="8">AlgX/AlgJ SGNH hydrolase-like domain-containing protein</fullName>
    </recommendedName>
</protein>
<dbReference type="AlphaFoldDB" id="A0A841P7J2"/>
<comment type="caution">
    <text evidence="9">The sequence shown here is derived from an EMBL/GenBank/DDBJ whole genome shotgun (WGS) entry which is preliminary data.</text>
</comment>
<dbReference type="GO" id="GO:0042597">
    <property type="term" value="C:periplasmic space"/>
    <property type="evidence" value="ECO:0007669"/>
    <property type="project" value="UniProtKB-SubCell"/>
</dbReference>
<comment type="subcellular location">
    <subcellularLocation>
        <location evidence="1">Periplasm</location>
    </subcellularLocation>
</comment>
<dbReference type="Proteomes" id="UP000556329">
    <property type="component" value="Unassembled WGS sequence"/>
</dbReference>
<evidence type="ECO:0000256" key="1">
    <source>
        <dbReference type="ARBA" id="ARBA00004418"/>
    </source>
</evidence>
<evidence type="ECO:0000256" key="3">
    <source>
        <dbReference type="ARBA" id="ARBA00022679"/>
    </source>
</evidence>
<evidence type="ECO:0000256" key="6">
    <source>
        <dbReference type="ARBA" id="ARBA00022841"/>
    </source>
</evidence>
<dbReference type="Pfam" id="PF16822">
    <property type="entry name" value="ALGX"/>
    <property type="match status" value="1"/>
</dbReference>
<evidence type="ECO:0000256" key="2">
    <source>
        <dbReference type="ARBA" id="ARBA00005182"/>
    </source>
</evidence>
<keyword evidence="10" id="KW-1185">Reference proteome</keyword>
<evidence type="ECO:0000313" key="10">
    <source>
        <dbReference type="Proteomes" id="UP000556329"/>
    </source>
</evidence>
<dbReference type="UniPathway" id="UPA00286"/>